<dbReference type="InterPro" id="IPR036465">
    <property type="entry name" value="vWFA_dom_sf"/>
</dbReference>
<accession>A0ABR4AV59</accession>
<organism evidence="2 3">
    <name type="scientific">Stereocaulon virgatum</name>
    <dbReference type="NCBI Taxonomy" id="373712"/>
    <lineage>
        <taxon>Eukaryota</taxon>
        <taxon>Fungi</taxon>
        <taxon>Dikarya</taxon>
        <taxon>Ascomycota</taxon>
        <taxon>Pezizomycotina</taxon>
        <taxon>Lecanoromycetes</taxon>
        <taxon>OSLEUM clade</taxon>
        <taxon>Lecanoromycetidae</taxon>
        <taxon>Lecanorales</taxon>
        <taxon>Lecanorineae</taxon>
        <taxon>Stereocaulaceae</taxon>
        <taxon>Stereocaulon</taxon>
    </lineage>
</organism>
<evidence type="ECO:0000313" key="3">
    <source>
        <dbReference type="Proteomes" id="UP001590950"/>
    </source>
</evidence>
<name>A0ABR4AV59_9LECA</name>
<comment type="caution">
    <text evidence="2">The sequence shown here is derived from an EMBL/GenBank/DDBJ whole genome shotgun (WGS) entry which is preliminary data.</text>
</comment>
<dbReference type="PANTHER" id="PTHR45737">
    <property type="entry name" value="VON WILLEBRAND FACTOR A DOMAIN-CONTAINING PROTEIN 5A"/>
    <property type="match status" value="1"/>
</dbReference>
<evidence type="ECO:0000313" key="2">
    <source>
        <dbReference type="EMBL" id="KAL2047363.1"/>
    </source>
</evidence>
<feature type="domain" description="VWFA" evidence="1">
    <location>
        <begin position="6"/>
        <end position="212"/>
    </location>
</feature>
<dbReference type="Pfam" id="PF13768">
    <property type="entry name" value="VWA_3"/>
    <property type="match status" value="1"/>
</dbReference>
<gene>
    <name evidence="2" type="ORF">N7G274_001384</name>
</gene>
<dbReference type="SUPFAM" id="SSF53300">
    <property type="entry name" value="vWA-like"/>
    <property type="match status" value="1"/>
</dbReference>
<dbReference type="Gene3D" id="3.40.50.410">
    <property type="entry name" value="von Willebrand factor, type A domain"/>
    <property type="match status" value="1"/>
</dbReference>
<dbReference type="PROSITE" id="PS50234">
    <property type="entry name" value="VWFA"/>
    <property type="match status" value="1"/>
</dbReference>
<proteinExistence type="predicted"/>
<reference evidence="2 3" key="1">
    <citation type="submission" date="2024-09" db="EMBL/GenBank/DDBJ databases">
        <title>Rethinking Asexuality: The Enigmatic Case of Functional Sexual Genes in Lepraria (Stereocaulaceae).</title>
        <authorList>
            <person name="Doellman M."/>
            <person name="Sun Y."/>
            <person name="Barcenas-Pena A."/>
            <person name="Lumbsch H.T."/>
            <person name="Grewe F."/>
        </authorList>
    </citation>
    <scope>NUCLEOTIDE SEQUENCE [LARGE SCALE GENOMIC DNA]</scope>
    <source>
        <strain evidence="2 3">Mercado 3170</strain>
    </source>
</reference>
<keyword evidence="3" id="KW-1185">Reference proteome</keyword>
<evidence type="ECO:0000259" key="1">
    <source>
        <dbReference type="PROSITE" id="PS50234"/>
    </source>
</evidence>
<dbReference type="Proteomes" id="UP001590950">
    <property type="component" value="Unassembled WGS sequence"/>
</dbReference>
<protein>
    <recommendedName>
        <fullName evidence="1">VWFA domain-containing protein</fullName>
    </recommendedName>
</protein>
<dbReference type="SMART" id="SM00327">
    <property type="entry name" value="VWA"/>
    <property type="match status" value="1"/>
</dbReference>
<dbReference type="PANTHER" id="PTHR45737:SF6">
    <property type="entry name" value="VON WILLEBRAND FACTOR A DOMAIN-CONTAINING PROTEIN 5A"/>
    <property type="match status" value="1"/>
</dbReference>
<dbReference type="EMBL" id="JBEFKJ010000003">
    <property type="protein sequence ID" value="KAL2047363.1"/>
    <property type="molecule type" value="Genomic_DNA"/>
</dbReference>
<dbReference type="InterPro" id="IPR002035">
    <property type="entry name" value="VWF_A"/>
</dbReference>
<sequence length="372" mass="40763">MYRDNEVIFVADQSGSIQGYRTQTLVAALKVFLKSLPIGIKFDIYLFGDGYTSLFPKSQEYGKESLDEALNLLKGLNGNYGRTETLNAVRVSIDSRDPNENLSVILATDGEIWRQEDLFEDMNSSVAKSKKSLRVNALGIGDSVSSALIEGGTRAGNGFAQAVGKGEKFDGKIIRMLEGALTPDNSAYTIALQYRTEDDDDYVLVEKVRDSLRIMTVDKSDLRNSQVERDVATSARVTTEGEEGADTQMLDADGQARYADLPSVPVPKLLQTPHDIPPLYPFSQTTVLILMSPDAAHGTPKSVIVKGHSTVNPFQMEFLAELLEQPSETVHQLAAKKEMVELQEGRGWLVHATDDIGYSSQSKVCGAFRVNG</sequence>